<dbReference type="Proteomes" id="UP001497453">
    <property type="component" value="Chromosome 9"/>
</dbReference>
<gene>
    <name evidence="2" type="ORF">GFSPODELE1_LOCUS10734</name>
</gene>
<dbReference type="EMBL" id="OZ037952">
    <property type="protein sequence ID" value="CAL1716392.1"/>
    <property type="molecule type" value="Genomic_DNA"/>
</dbReference>
<proteinExistence type="predicted"/>
<evidence type="ECO:0000313" key="3">
    <source>
        <dbReference type="Proteomes" id="UP001497453"/>
    </source>
</evidence>
<accession>A0ABP1E9V4</accession>
<evidence type="ECO:0000256" key="1">
    <source>
        <dbReference type="SAM" id="MobiDB-lite"/>
    </source>
</evidence>
<feature type="region of interest" description="Disordered" evidence="1">
    <location>
        <begin position="43"/>
        <end position="66"/>
    </location>
</feature>
<evidence type="ECO:0000313" key="2">
    <source>
        <dbReference type="EMBL" id="CAL1716392.1"/>
    </source>
</evidence>
<organism evidence="2 3">
    <name type="scientific">Somion occarium</name>
    <dbReference type="NCBI Taxonomy" id="3059160"/>
    <lineage>
        <taxon>Eukaryota</taxon>
        <taxon>Fungi</taxon>
        <taxon>Dikarya</taxon>
        <taxon>Basidiomycota</taxon>
        <taxon>Agaricomycotina</taxon>
        <taxon>Agaricomycetes</taxon>
        <taxon>Polyporales</taxon>
        <taxon>Cerrenaceae</taxon>
        <taxon>Somion</taxon>
    </lineage>
</organism>
<feature type="compositionally biased region" description="Basic and acidic residues" evidence="1">
    <location>
        <begin position="43"/>
        <end position="63"/>
    </location>
</feature>
<sequence>MPDFSYLGRSSPLSSIPVPKFNCLTGAKCLEWSKKSTSRWKSEAAEDTRTVSENLQRPKDHSSARLGRPKCTGHWRVIYKDGVETALTPTPYPLSSDVLSSYAGNILVSHTLNEKSPDTDPAWAFRYPFRQLWLWWSSVLSLSLEGRACARLSISIYVKHQGRCHDLTQCTIM</sequence>
<reference evidence="3" key="1">
    <citation type="submission" date="2024-04" db="EMBL/GenBank/DDBJ databases">
        <authorList>
            <person name="Shaw F."/>
            <person name="Minotto A."/>
        </authorList>
    </citation>
    <scope>NUCLEOTIDE SEQUENCE [LARGE SCALE GENOMIC DNA]</scope>
</reference>
<keyword evidence="3" id="KW-1185">Reference proteome</keyword>
<protein>
    <submittedName>
        <fullName evidence="2">Uncharacterized protein</fullName>
    </submittedName>
</protein>
<name>A0ABP1E9V4_9APHY</name>